<evidence type="ECO:0000256" key="1">
    <source>
        <dbReference type="SAM" id="MobiDB-lite"/>
    </source>
</evidence>
<accession>A0A0G4EHU3</accession>
<dbReference type="GO" id="GO:0035770">
    <property type="term" value="C:ribonucleoprotein granule"/>
    <property type="evidence" value="ECO:0007669"/>
    <property type="project" value="TreeGrafter"/>
</dbReference>
<evidence type="ECO:0000313" key="3">
    <source>
        <dbReference type="Proteomes" id="UP000041254"/>
    </source>
</evidence>
<dbReference type="Proteomes" id="UP000041254">
    <property type="component" value="Unassembled WGS sequence"/>
</dbReference>
<sequence>MRSLLAAQRLYLSDGSIREMMLRVIQASLPQLDSHDERAWLAPLHGAIAPSELLVILGQLRQMKALNSPAWRPLFDRVHALSAASDILQQLSAEELTQHMWNLEVMAPPAAASRDIDRRLRVAIGREVTSRCEAWRGVEDDDSWTRLESHLPDLLYSLSRVPSPVRPLTAAEAFRSVDMDHVGSLCGKWSCDQQVKLLKVLLSDRLPPQGSDLMARCLQSIVEGLPGFSPRCIAEVASLMQEVNKADVDGANELRDRLLATVGDRLRRESFTAKELVLSVVGLARTGAVTPAFLRSVAQCLPLSTAQVDLRRKRTLRLLPRDEASLAWAFASARVYDELLIRGICQSMEACCASYKLWGSHKDVATVAWSATLLFPPAEHDAPRENTQQQLLNRTMTAVANQTLLRLELAEQGRRNAAEDMVASQELSKTMLALAKTGHWSDDVISATLRWLEGRWGSLPLHDVASFVESLSFFGVTGRPFQDAAVAVNAMLPKLEGGQAAPKPAALAMLLSSFSIDLQRLEKIREEGGNVTTADSLLQQIVRRLFPLALERFSQSRDKERANVLRAWARARKPSLTDLASIMNETQGHLESYSNGVIVELGRCLAVALRATLREVINGSTSGRLAAAKEVKSIKDVMTVFVRAYVGEAEGRLSAGEVDAPYVLGLASVVSLAFTSLVELGEQDGLQAKDMCAGLSDIIQPLAERLWREHLGELSDYRVIEIASCLAAKGALDLSRQDDGLSSLIMTQVRASLECDQGVRRRTALATRLLRSLAMQSGPSRGGTADALTADMPIPSRLEAGSDGDSDEVSPSRKRPQRSLTEDSAHVLDLLGRHVAERASSMGAGALTTTLWAAVKLDTLSAPLLRAAIPRLNWLLLRGSLSTGQLTTIAWAMSTHLRRHSYASISSAEELESDDDGGESGGQVLISESAVVVELVRKALRMIGKAITAELLQQAPPRDLALLVWSFAVADDPPDALYEESRKRLLSTSSFSSYSSQAIAIIMWGYAKLKWFDEDVFSALAAEVKTRLRRDIGGDGGGGKRALAQGSVKPQEVSIVMWALNQADLVDLDLLELTVRFATPRLMSMSLQSISHILLAACRMERQLTALHQRSALTQLHTSFLVSVADHLVERVHEMTPEDMRDVTYAYSKLQHVLLYHAAMNETHQGDQSGRLIRAIADKAATQIGEFSPQEAVVLLSSVASKESSEPDSPPLDFYQAAAKEASSSLRRGRIPQLSETVWDLMKSIYPRVDRGSFQALARKVSAKLQEFQPVDIVTCAQSFATVGVYEQELFTELETEALSCRAALTTPQWVRLLSCYASLGAADEHPRLFDVGYTELRRRFASRGESGLVSPNDLARLSWTLGTTAGGPAVARGRNQSIRRELGTAVAEQAAEQVHRMSDRTLADTIWGLSRSGVAQPYMLQEAQTRLSGLTDADDDTKAKITEALKLVRTAGR</sequence>
<dbReference type="VEuPathDB" id="CryptoDB:Vbra_11909"/>
<dbReference type="GO" id="GO:0003723">
    <property type="term" value="F:RNA binding"/>
    <property type="evidence" value="ECO:0007669"/>
    <property type="project" value="TreeGrafter"/>
</dbReference>
<organism evidence="2 3">
    <name type="scientific">Vitrella brassicaformis (strain CCMP3155)</name>
    <dbReference type="NCBI Taxonomy" id="1169540"/>
    <lineage>
        <taxon>Eukaryota</taxon>
        <taxon>Sar</taxon>
        <taxon>Alveolata</taxon>
        <taxon>Colpodellida</taxon>
        <taxon>Vitrellaceae</taxon>
        <taxon>Vitrella</taxon>
    </lineage>
</organism>
<dbReference type="PANTHER" id="PTHR21228">
    <property type="entry name" value="FAST LEU-RICH DOMAIN-CONTAINING"/>
    <property type="match status" value="1"/>
</dbReference>
<dbReference type="STRING" id="1169540.A0A0G4EHU3"/>
<protein>
    <submittedName>
        <fullName evidence="2">Uncharacterized protein</fullName>
    </submittedName>
</protein>
<reference evidence="2 3" key="1">
    <citation type="submission" date="2014-11" db="EMBL/GenBank/DDBJ databases">
        <authorList>
            <person name="Zhu J."/>
            <person name="Qi W."/>
            <person name="Song R."/>
        </authorList>
    </citation>
    <scope>NUCLEOTIDE SEQUENCE [LARGE SCALE GENOMIC DNA]</scope>
</reference>
<dbReference type="GO" id="GO:0044528">
    <property type="term" value="P:regulation of mitochondrial mRNA stability"/>
    <property type="evidence" value="ECO:0007669"/>
    <property type="project" value="TreeGrafter"/>
</dbReference>
<gene>
    <name evidence="2" type="ORF">Vbra_11909</name>
</gene>
<dbReference type="InterPro" id="IPR050870">
    <property type="entry name" value="FAST_kinase"/>
</dbReference>
<dbReference type="InParanoid" id="A0A0G4EHU3"/>
<name>A0A0G4EHU3_VITBC</name>
<keyword evidence="3" id="KW-1185">Reference proteome</keyword>
<feature type="region of interest" description="Disordered" evidence="1">
    <location>
        <begin position="795"/>
        <end position="823"/>
    </location>
</feature>
<dbReference type="EMBL" id="CDMY01000227">
    <property type="protein sequence ID" value="CEL95479.1"/>
    <property type="molecule type" value="Genomic_DNA"/>
</dbReference>
<dbReference type="GO" id="GO:0000963">
    <property type="term" value="P:mitochondrial RNA processing"/>
    <property type="evidence" value="ECO:0007669"/>
    <property type="project" value="TreeGrafter"/>
</dbReference>
<evidence type="ECO:0000313" key="2">
    <source>
        <dbReference type="EMBL" id="CEL95479.1"/>
    </source>
</evidence>
<dbReference type="PANTHER" id="PTHR21228:SF40">
    <property type="entry name" value="LD45607P"/>
    <property type="match status" value="1"/>
</dbReference>
<dbReference type="GO" id="GO:0005759">
    <property type="term" value="C:mitochondrial matrix"/>
    <property type="evidence" value="ECO:0007669"/>
    <property type="project" value="TreeGrafter"/>
</dbReference>
<proteinExistence type="predicted"/>